<dbReference type="Pfam" id="PF00593">
    <property type="entry name" value="TonB_dep_Rec_b-barrel"/>
    <property type="match status" value="1"/>
</dbReference>
<keyword evidence="8 15" id="KW-0675">Receptor</keyword>
<accession>A0AA37MCL8</accession>
<dbReference type="GO" id="GO:0038023">
    <property type="term" value="F:signaling receptor activity"/>
    <property type="evidence" value="ECO:0007669"/>
    <property type="project" value="InterPro"/>
</dbReference>
<comment type="subcellular location">
    <subcellularLocation>
        <location evidence="1 10">Cell outer membrane</location>
        <topology evidence="1 10">Multi-pass membrane protein</topology>
    </subcellularLocation>
</comment>
<gene>
    <name evidence="15" type="primary">cntO_4</name>
    <name evidence="15" type="ORF">NBEOAGPD_4683</name>
</gene>
<dbReference type="PANTHER" id="PTHR32552:SF84">
    <property type="entry name" value="TONB-DEPENDENT RECEPTOR-RELATED"/>
    <property type="match status" value="1"/>
</dbReference>
<evidence type="ECO:0000259" key="13">
    <source>
        <dbReference type="Pfam" id="PF00593"/>
    </source>
</evidence>
<dbReference type="Gene3D" id="2.170.130.10">
    <property type="entry name" value="TonB-dependent receptor, plug domain"/>
    <property type="match status" value="1"/>
</dbReference>
<keyword evidence="3 10" id="KW-0813">Transport</keyword>
<keyword evidence="9 10" id="KW-0998">Cell outer membrane</keyword>
<evidence type="ECO:0000256" key="7">
    <source>
        <dbReference type="ARBA" id="ARBA00023136"/>
    </source>
</evidence>
<reference evidence="15" key="2">
    <citation type="submission" date="2021-08" db="EMBL/GenBank/DDBJ databases">
        <authorList>
            <person name="Tani A."/>
            <person name="Ola A."/>
            <person name="Ogura Y."/>
            <person name="Katsura K."/>
            <person name="Hayashi T."/>
        </authorList>
    </citation>
    <scope>NUCLEOTIDE SEQUENCE</scope>
    <source>
        <strain evidence="15">NBRC 103626</strain>
    </source>
</reference>
<feature type="signal peptide" evidence="12">
    <location>
        <begin position="1"/>
        <end position="23"/>
    </location>
</feature>
<dbReference type="EMBL" id="BPQM01000138">
    <property type="protein sequence ID" value="GJD81435.1"/>
    <property type="molecule type" value="Genomic_DNA"/>
</dbReference>
<organism evidence="15 16">
    <name type="scientific">Methylobacterium gregans</name>
    <dbReference type="NCBI Taxonomy" id="374424"/>
    <lineage>
        <taxon>Bacteria</taxon>
        <taxon>Pseudomonadati</taxon>
        <taxon>Pseudomonadota</taxon>
        <taxon>Alphaproteobacteria</taxon>
        <taxon>Hyphomicrobiales</taxon>
        <taxon>Methylobacteriaceae</taxon>
        <taxon>Methylobacterium</taxon>
    </lineage>
</organism>
<dbReference type="Pfam" id="PF07715">
    <property type="entry name" value="Plug"/>
    <property type="match status" value="1"/>
</dbReference>
<dbReference type="InterPro" id="IPR000531">
    <property type="entry name" value="Beta-barrel_TonB"/>
</dbReference>
<evidence type="ECO:0000256" key="9">
    <source>
        <dbReference type="ARBA" id="ARBA00023237"/>
    </source>
</evidence>
<evidence type="ECO:0000256" key="12">
    <source>
        <dbReference type="SAM" id="SignalP"/>
    </source>
</evidence>
<dbReference type="GO" id="GO:0009279">
    <property type="term" value="C:cell outer membrane"/>
    <property type="evidence" value="ECO:0007669"/>
    <property type="project" value="UniProtKB-SubCell"/>
</dbReference>
<evidence type="ECO:0000256" key="2">
    <source>
        <dbReference type="ARBA" id="ARBA00009810"/>
    </source>
</evidence>
<comment type="similarity">
    <text evidence="2 10 11">Belongs to the TonB-dependent receptor family.</text>
</comment>
<keyword evidence="12" id="KW-0732">Signal</keyword>
<name>A0AA37MCL8_9HYPH</name>
<evidence type="ECO:0000313" key="16">
    <source>
        <dbReference type="Proteomes" id="UP001055108"/>
    </source>
</evidence>
<dbReference type="AlphaFoldDB" id="A0AA37MCL8"/>
<evidence type="ECO:0000256" key="8">
    <source>
        <dbReference type="ARBA" id="ARBA00023170"/>
    </source>
</evidence>
<keyword evidence="4 10" id="KW-1134">Transmembrane beta strand</keyword>
<dbReference type="GO" id="GO:0015344">
    <property type="term" value="F:siderophore uptake transmembrane transporter activity"/>
    <property type="evidence" value="ECO:0007669"/>
    <property type="project" value="TreeGrafter"/>
</dbReference>
<dbReference type="InterPro" id="IPR037066">
    <property type="entry name" value="Plug_dom_sf"/>
</dbReference>
<feature type="domain" description="TonB-dependent receptor plug" evidence="14">
    <location>
        <begin position="72"/>
        <end position="174"/>
    </location>
</feature>
<evidence type="ECO:0000256" key="10">
    <source>
        <dbReference type="PROSITE-ProRule" id="PRU01360"/>
    </source>
</evidence>
<evidence type="ECO:0000256" key="1">
    <source>
        <dbReference type="ARBA" id="ARBA00004571"/>
    </source>
</evidence>
<dbReference type="Proteomes" id="UP001055108">
    <property type="component" value="Unassembled WGS sequence"/>
</dbReference>
<evidence type="ECO:0000256" key="3">
    <source>
        <dbReference type="ARBA" id="ARBA00022448"/>
    </source>
</evidence>
<evidence type="ECO:0000313" key="15">
    <source>
        <dbReference type="EMBL" id="GJD81435.1"/>
    </source>
</evidence>
<protein>
    <submittedName>
        <fullName evidence="15">Metal-pseudopaline receptor CntO</fullName>
    </submittedName>
</protein>
<keyword evidence="5 10" id="KW-0812">Transmembrane</keyword>
<dbReference type="NCBIfam" id="TIGR01783">
    <property type="entry name" value="TonB-siderophor"/>
    <property type="match status" value="1"/>
</dbReference>
<evidence type="ECO:0000256" key="4">
    <source>
        <dbReference type="ARBA" id="ARBA00022452"/>
    </source>
</evidence>
<dbReference type="PROSITE" id="PS52016">
    <property type="entry name" value="TONB_DEPENDENT_REC_3"/>
    <property type="match status" value="1"/>
</dbReference>
<keyword evidence="16" id="KW-1185">Reference proteome</keyword>
<dbReference type="InterPro" id="IPR039426">
    <property type="entry name" value="TonB-dep_rcpt-like"/>
</dbReference>
<dbReference type="Gene3D" id="2.40.170.20">
    <property type="entry name" value="TonB-dependent receptor, beta-barrel domain"/>
    <property type="match status" value="1"/>
</dbReference>
<dbReference type="PANTHER" id="PTHR32552">
    <property type="entry name" value="FERRICHROME IRON RECEPTOR-RELATED"/>
    <property type="match status" value="1"/>
</dbReference>
<evidence type="ECO:0000256" key="6">
    <source>
        <dbReference type="ARBA" id="ARBA00023077"/>
    </source>
</evidence>
<keyword evidence="6 11" id="KW-0798">TonB box</keyword>
<feature type="chain" id="PRO_5041286706" evidence="12">
    <location>
        <begin position="24"/>
        <end position="716"/>
    </location>
</feature>
<dbReference type="SUPFAM" id="SSF56935">
    <property type="entry name" value="Porins"/>
    <property type="match status" value="1"/>
</dbReference>
<dbReference type="GO" id="GO:0015891">
    <property type="term" value="P:siderophore transport"/>
    <property type="evidence" value="ECO:0007669"/>
    <property type="project" value="InterPro"/>
</dbReference>
<comment type="caution">
    <text evidence="15">The sequence shown here is derived from an EMBL/GenBank/DDBJ whole genome shotgun (WGS) entry which is preliminary data.</text>
</comment>
<evidence type="ECO:0000256" key="5">
    <source>
        <dbReference type="ARBA" id="ARBA00022692"/>
    </source>
</evidence>
<reference evidence="15" key="1">
    <citation type="journal article" date="2016" name="Front. Microbiol.">
        <title>Genome Sequence of the Piezophilic, Mesophilic Sulfate-Reducing Bacterium Desulfovibrio indicus J2T.</title>
        <authorList>
            <person name="Cao J."/>
            <person name="Maignien L."/>
            <person name="Shao Z."/>
            <person name="Alain K."/>
            <person name="Jebbar M."/>
        </authorList>
    </citation>
    <scope>NUCLEOTIDE SEQUENCE</scope>
    <source>
        <strain evidence="15">NBRC 103626</strain>
    </source>
</reference>
<evidence type="ECO:0000259" key="14">
    <source>
        <dbReference type="Pfam" id="PF07715"/>
    </source>
</evidence>
<dbReference type="CDD" id="cd01347">
    <property type="entry name" value="ligand_gated_channel"/>
    <property type="match status" value="1"/>
</dbReference>
<evidence type="ECO:0000256" key="11">
    <source>
        <dbReference type="RuleBase" id="RU003357"/>
    </source>
</evidence>
<dbReference type="InterPro" id="IPR036942">
    <property type="entry name" value="Beta-barrel_TonB_sf"/>
</dbReference>
<proteinExistence type="inferred from homology"/>
<keyword evidence="7 10" id="KW-0472">Membrane</keyword>
<dbReference type="RefSeq" id="WP_238306672.1">
    <property type="nucleotide sequence ID" value="NZ_BPQM01000138.1"/>
</dbReference>
<sequence length="716" mass="77118">MSSRSVAAALALATALSHSPSLARSGSAAPPEVGDAVELDMLEVIATGAPAPRGLNLATPARSASRLGLTPLQTPASVDVIPGELVRERGQFTVNEAVAQNGVGIASTASPGTGNSAFSARGFVGSNSVMRLYDGIRLYAGTQTFPFDTWNVERIEVLRGPASVLYGEGAVGGVVNVVPKRPTFTQATAAQVGFGSDDTRRIAAGSGGPISDVLAYRLDVSRNAGAGWLRPNGDFENLAVSGALLYRPSADLAVTLSNDYGATAPERYWGSPLVDGRVPRALRDTNFNVADSEIRWRDNWTILKAEWSPSPDLSFRNVAYRMTSDRFYRNAEGSAFLPATGLIQRSLFAEIRHDQEQIGNRLDATLRGAVFGLPSQTVLGAEVNRIRYRHINNRPYGGTDLVDPFAFVPGRFINLAGTTPGYENLVDQYALFAENRLVLTEQLSLVTGLRYDAPSIRGADLRLGTSFRSDFEALSWRAGLVYQPRPEISLYAQYATAVDPVGNFVSLQVAQKDFRLSAGRQVEVGAKGLFWEGAAEWTLAGYRIVKDNLVSAVPGQPGVGVQVGSQSSHGVEAALSLAPWENWRVDANVALLHAQYDDFNQTVAGQVVSYAGNQPIDVPERVANLWVAYAFAPRWEARVGVQHVGSMVSDFANTARRPDYTLLNTGLDYRPDPGSRLSLRLYNLTDEVYAAARGGNATSILLGRPRSVELVYTVVF</sequence>
<dbReference type="InterPro" id="IPR010105">
    <property type="entry name" value="TonB_sidphr_rcpt"/>
</dbReference>
<dbReference type="InterPro" id="IPR012910">
    <property type="entry name" value="Plug_dom"/>
</dbReference>
<feature type="domain" description="TonB-dependent receptor-like beta-barrel" evidence="13">
    <location>
        <begin position="255"/>
        <end position="684"/>
    </location>
</feature>